<protein>
    <submittedName>
        <fullName evidence="1">Uncharacterized protein</fullName>
    </submittedName>
</protein>
<dbReference type="Proteomes" id="UP001374584">
    <property type="component" value="Unassembled WGS sequence"/>
</dbReference>
<dbReference type="AlphaFoldDB" id="A0AAN9ME61"/>
<reference evidence="1 2" key="1">
    <citation type="submission" date="2024-01" db="EMBL/GenBank/DDBJ databases">
        <title>The genomes of 5 underutilized Papilionoideae crops provide insights into root nodulation and disease resistanc.</title>
        <authorList>
            <person name="Jiang F."/>
        </authorList>
    </citation>
    <scope>NUCLEOTIDE SEQUENCE [LARGE SCALE GENOMIC DNA]</scope>
    <source>
        <strain evidence="1">JINMINGXINNONG_FW02</strain>
        <tissue evidence="1">Leaves</tissue>
    </source>
</reference>
<sequence length="76" mass="8159">MSMHALYNSTSVLPCGLEFPHPLSTLAVPIHACSSLLCPSSPTLSPSSLFFSLSNSSLSSFNSTFHLFLLLSVLSW</sequence>
<evidence type="ECO:0000313" key="1">
    <source>
        <dbReference type="EMBL" id="KAK7352990.1"/>
    </source>
</evidence>
<gene>
    <name evidence="1" type="ORF">VNO80_18422</name>
</gene>
<name>A0AAN9ME61_PHACN</name>
<keyword evidence="2" id="KW-1185">Reference proteome</keyword>
<accession>A0AAN9ME61</accession>
<evidence type="ECO:0000313" key="2">
    <source>
        <dbReference type="Proteomes" id="UP001374584"/>
    </source>
</evidence>
<dbReference type="EMBL" id="JAYMYR010000007">
    <property type="protein sequence ID" value="KAK7352990.1"/>
    <property type="molecule type" value="Genomic_DNA"/>
</dbReference>
<proteinExistence type="predicted"/>
<organism evidence="1 2">
    <name type="scientific">Phaseolus coccineus</name>
    <name type="common">Scarlet runner bean</name>
    <name type="synonym">Phaseolus multiflorus</name>
    <dbReference type="NCBI Taxonomy" id="3886"/>
    <lineage>
        <taxon>Eukaryota</taxon>
        <taxon>Viridiplantae</taxon>
        <taxon>Streptophyta</taxon>
        <taxon>Embryophyta</taxon>
        <taxon>Tracheophyta</taxon>
        <taxon>Spermatophyta</taxon>
        <taxon>Magnoliopsida</taxon>
        <taxon>eudicotyledons</taxon>
        <taxon>Gunneridae</taxon>
        <taxon>Pentapetalae</taxon>
        <taxon>rosids</taxon>
        <taxon>fabids</taxon>
        <taxon>Fabales</taxon>
        <taxon>Fabaceae</taxon>
        <taxon>Papilionoideae</taxon>
        <taxon>50 kb inversion clade</taxon>
        <taxon>NPAAA clade</taxon>
        <taxon>indigoferoid/millettioid clade</taxon>
        <taxon>Phaseoleae</taxon>
        <taxon>Phaseolus</taxon>
    </lineage>
</organism>
<comment type="caution">
    <text evidence="1">The sequence shown here is derived from an EMBL/GenBank/DDBJ whole genome shotgun (WGS) entry which is preliminary data.</text>
</comment>